<dbReference type="InterPro" id="IPR001789">
    <property type="entry name" value="Sig_transdc_resp-reg_receiver"/>
</dbReference>
<keyword evidence="4" id="KW-0547">Nucleotide-binding</keyword>
<dbReference type="CDD" id="cd08215">
    <property type="entry name" value="STKc_Nek"/>
    <property type="match status" value="1"/>
</dbReference>
<dbReference type="PROSITE" id="PS00108">
    <property type="entry name" value="PROTEIN_KINASE_ST"/>
    <property type="match status" value="1"/>
</dbReference>
<dbReference type="CDD" id="cd00156">
    <property type="entry name" value="REC"/>
    <property type="match status" value="1"/>
</dbReference>
<dbReference type="SUPFAM" id="SSF52172">
    <property type="entry name" value="CheY-like"/>
    <property type="match status" value="1"/>
</dbReference>
<dbReference type="InterPro" id="IPR011009">
    <property type="entry name" value="Kinase-like_dom_sf"/>
</dbReference>
<dbReference type="PANTHER" id="PTHR44899">
    <property type="entry name" value="CAMK FAMILY PROTEIN KINASE"/>
    <property type="match status" value="1"/>
</dbReference>
<feature type="region of interest" description="Disordered" evidence="10">
    <location>
        <begin position="786"/>
        <end position="829"/>
    </location>
</feature>
<name>A0A0G4GNM8_9ALVE</name>
<evidence type="ECO:0000313" key="13">
    <source>
        <dbReference type="EMBL" id="CEM31891.1"/>
    </source>
</evidence>
<proteinExistence type="predicted"/>
<sequence>MAQEHIVVIDDNAFQRAALKDVLTLSGYTVSVFEDGQKALEFLTEAGEDDVDLILCDIVMPVMDGLEFLLHVQDDPRTASIPVVMMSANDELGVISTCIERGAEDYLLKPITLQYVREFKQYFGKSKKKEKDKDKGDDAELYERKSLLGKGAAGAVYLVERVRDKKLFACKEVGTGNLSEMEKQLAANESSVLKLLRGPTIIKYYDSWATPSSICLVMEYAQGGCLQDRIRKTFDAGKRFSLEQIWTWLGQAALGLLCLHSRNILHRDLKTGNLFLTEEGVLKIGDFGVAKSLASGAQMASTNVGTPLFMSPEVCCNKPYNQKSDIWGLGMILYEIVTGQPPFNVKTFEALIFTVCTRDPPPFPEDCNFDADLWMLCLWLLQKNPAHRPTSWDLVAWGPLKGVLDRFVEQHCNTDTQVKGLIASAQTSHISHEGAPPSWLTDPSEAAARGSLTGAMADVPHIVLPPHTQTPPQVPETSGSVLLSDTGEAGDGKSKFLVPVRNGASASATLSSVPRAESEEEEEEQEGGRRRSWTVDTLDQGEIGGDPASVRAMPPSETAEESPPPRIASGRGGSSDMSSAAAERKGSAGTSEGVPAVFSPDLYPPGPMCKSSHPSPGASSLPGGTSRESLCASVFVSPSLRSVEGDRDRERERVIAGPLGPPTPPLPSFSASPAAAAGGQRGEGAFREPDRALFMPMPRSDDEKEEPLLLCREVPNIPSSTADASPTYEHSSPPPQAASSSSSSFLTSSEDYVRTHLQKAVAARERLDPDSSEAIAHALRAFILRTQRQSKRKGSGERGRNRRRASLSIESSMDSREASRGRRGGGQTLFSDSSWGGLEELEDEQSSCLSQFLPFTSLSSLNKPLKANRHALPSQVVLEAVSKMFPQCDRRVSRGLCQALVDTGLLICCAEEGGEDESDRELEKAQVTSRFRAGGPGRGPGQKVLFAEDASDQPLNWVPADWSIDELGFQEATQNPVVLSLRLLAELNALIGLAAESAAVEGEATKTLKQRRLRGGGGKYRAFRASGTPRGSLFFEMGDPSAAAQRLCSSSVRLRSTRLFQADVWDVHASRLRASENYRRFTAETRLLRGVELQDLSAHERRAFFLNVGQMVVRHSYLAHGRWSPFSTVQNLFGTVRPELWFQEGLGVKYAIGGATPFSGNPQAEGGSRGSISALSSLSPFVSVSSPPFSPPSQSHSASSSSSSASMGWSPSPLFFSFSDIKHGVFRRNKRHPFFVWPQWSPNDARNFCSDSTTAKIDGRVLLLLSDPPFLNFIQGFDLSTVETGLDSYAAAVLEGKCQLGLGSLTVPASLQVYESDFDSAPGGLLQFVKKNWELEDPDAQAHLQQLLSRSRGPQAPHIIFK</sequence>
<dbReference type="Pfam" id="PF00069">
    <property type="entry name" value="Pkinase"/>
    <property type="match status" value="1"/>
</dbReference>
<dbReference type="PANTHER" id="PTHR44899:SF3">
    <property type="entry name" value="SERINE_THREONINE-PROTEIN KINASE NEK1"/>
    <property type="match status" value="1"/>
</dbReference>
<comment type="catalytic activity">
    <reaction evidence="7">
        <text>L-threonyl-[protein] + ATP = O-phospho-L-threonyl-[protein] + ADP + H(+)</text>
        <dbReference type="Rhea" id="RHEA:46608"/>
        <dbReference type="Rhea" id="RHEA-COMP:11060"/>
        <dbReference type="Rhea" id="RHEA-COMP:11605"/>
        <dbReference type="ChEBI" id="CHEBI:15378"/>
        <dbReference type="ChEBI" id="CHEBI:30013"/>
        <dbReference type="ChEBI" id="CHEBI:30616"/>
        <dbReference type="ChEBI" id="CHEBI:61977"/>
        <dbReference type="ChEBI" id="CHEBI:456216"/>
        <dbReference type="EC" id="2.7.11.1"/>
    </reaction>
</comment>
<feature type="domain" description="Protein kinase" evidence="11">
    <location>
        <begin position="142"/>
        <end position="408"/>
    </location>
</feature>
<dbReference type="InterPro" id="IPR011006">
    <property type="entry name" value="CheY-like_superfamily"/>
</dbReference>
<dbReference type="VEuPathDB" id="CryptoDB:Cvel_4985"/>
<keyword evidence="9" id="KW-0597">Phosphoprotein</keyword>
<evidence type="ECO:0000256" key="7">
    <source>
        <dbReference type="ARBA" id="ARBA00047899"/>
    </source>
</evidence>
<feature type="compositionally biased region" description="Low complexity" evidence="10">
    <location>
        <begin position="668"/>
        <end position="678"/>
    </location>
</feature>
<evidence type="ECO:0000259" key="12">
    <source>
        <dbReference type="PROSITE" id="PS50110"/>
    </source>
</evidence>
<evidence type="ECO:0000256" key="3">
    <source>
        <dbReference type="ARBA" id="ARBA00022679"/>
    </source>
</evidence>
<keyword evidence="2" id="KW-0723">Serine/threonine-protein kinase</keyword>
<feature type="modified residue" description="4-aspartylphosphate" evidence="9">
    <location>
        <position position="57"/>
    </location>
</feature>
<evidence type="ECO:0000256" key="9">
    <source>
        <dbReference type="PROSITE-ProRule" id="PRU00169"/>
    </source>
</evidence>
<dbReference type="GO" id="GO:0005524">
    <property type="term" value="F:ATP binding"/>
    <property type="evidence" value="ECO:0007669"/>
    <property type="project" value="UniProtKB-KW"/>
</dbReference>
<evidence type="ECO:0000256" key="2">
    <source>
        <dbReference type="ARBA" id="ARBA00022527"/>
    </source>
</evidence>
<dbReference type="GO" id="GO:0004674">
    <property type="term" value="F:protein serine/threonine kinase activity"/>
    <property type="evidence" value="ECO:0007669"/>
    <property type="project" value="UniProtKB-KW"/>
</dbReference>
<gene>
    <name evidence="13" type="ORF">Cvel_4985</name>
</gene>
<dbReference type="SMART" id="SM00220">
    <property type="entry name" value="S_TKc"/>
    <property type="match status" value="1"/>
</dbReference>
<feature type="compositionally biased region" description="Basic and acidic residues" evidence="10">
    <location>
        <begin position="643"/>
        <end position="654"/>
    </location>
</feature>
<evidence type="ECO:0000256" key="4">
    <source>
        <dbReference type="ARBA" id="ARBA00022741"/>
    </source>
</evidence>
<keyword evidence="3" id="KW-0808">Transferase</keyword>
<dbReference type="GO" id="GO:0000160">
    <property type="term" value="P:phosphorelay signal transduction system"/>
    <property type="evidence" value="ECO:0007669"/>
    <property type="project" value="InterPro"/>
</dbReference>
<dbReference type="EC" id="2.7.11.1" evidence="1"/>
<dbReference type="PROSITE" id="PS50011">
    <property type="entry name" value="PROTEIN_KINASE_DOM"/>
    <property type="match status" value="1"/>
</dbReference>
<feature type="compositionally biased region" description="Polar residues" evidence="10">
    <location>
        <begin position="612"/>
        <end position="628"/>
    </location>
</feature>
<dbReference type="Pfam" id="PF00072">
    <property type="entry name" value="Response_reg"/>
    <property type="match status" value="1"/>
</dbReference>
<evidence type="ECO:0000259" key="11">
    <source>
        <dbReference type="PROSITE" id="PS50011"/>
    </source>
</evidence>
<evidence type="ECO:0000256" key="5">
    <source>
        <dbReference type="ARBA" id="ARBA00022777"/>
    </source>
</evidence>
<organism evidence="13">
    <name type="scientific">Chromera velia CCMP2878</name>
    <dbReference type="NCBI Taxonomy" id="1169474"/>
    <lineage>
        <taxon>Eukaryota</taxon>
        <taxon>Sar</taxon>
        <taxon>Alveolata</taxon>
        <taxon>Colpodellida</taxon>
        <taxon>Chromeraceae</taxon>
        <taxon>Chromera</taxon>
    </lineage>
</organism>
<evidence type="ECO:0000256" key="8">
    <source>
        <dbReference type="ARBA" id="ARBA00048679"/>
    </source>
</evidence>
<protein>
    <recommendedName>
        <fullName evidence="1">non-specific serine/threonine protein kinase</fullName>
        <ecNumber evidence="1">2.7.11.1</ecNumber>
    </recommendedName>
</protein>
<keyword evidence="6" id="KW-0067">ATP-binding</keyword>
<dbReference type="EMBL" id="CDMZ01001391">
    <property type="protein sequence ID" value="CEM31891.1"/>
    <property type="molecule type" value="Genomic_DNA"/>
</dbReference>
<accession>A0A0G4GNM8</accession>
<dbReference type="InterPro" id="IPR051131">
    <property type="entry name" value="NEK_Ser/Thr_kinase_NIMA"/>
</dbReference>
<evidence type="ECO:0000256" key="6">
    <source>
        <dbReference type="ARBA" id="ARBA00022840"/>
    </source>
</evidence>
<feature type="compositionally biased region" description="Polar residues" evidence="10">
    <location>
        <begin position="717"/>
        <end position="730"/>
    </location>
</feature>
<evidence type="ECO:0000256" key="10">
    <source>
        <dbReference type="SAM" id="MobiDB-lite"/>
    </source>
</evidence>
<dbReference type="Gene3D" id="1.10.510.10">
    <property type="entry name" value="Transferase(Phosphotransferase) domain 1"/>
    <property type="match status" value="1"/>
</dbReference>
<dbReference type="PROSITE" id="PS50110">
    <property type="entry name" value="RESPONSE_REGULATORY"/>
    <property type="match status" value="1"/>
</dbReference>
<reference evidence="13" key="1">
    <citation type="submission" date="2014-11" db="EMBL/GenBank/DDBJ databases">
        <authorList>
            <person name="Otto D Thomas"/>
            <person name="Naeem Raeece"/>
        </authorList>
    </citation>
    <scope>NUCLEOTIDE SEQUENCE</scope>
</reference>
<dbReference type="InterPro" id="IPR008271">
    <property type="entry name" value="Ser/Thr_kinase_AS"/>
</dbReference>
<dbReference type="Gene3D" id="3.30.200.20">
    <property type="entry name" value="Phosphorylase Kinase, domain 1"/>
    <property type="match status" value="1"/>
</dbReference>
<feature type="region of interest" description="Disordered" evidence="10">
    <location>
        <begin position="462"/>
        <end position="745"/>
    </location>
</feature>
<feature type="domain" description="Response regulatory" evidence="12">
    <location>
        <begin position="5"/>
        <end position="124"/>
    </location>
</feature>
<evidence type="ECO:0000256" key="1">
    <source>
        <dbReference type="ARBA" id="ARBA00012513"/>
    </source>
</evidence>
<dbReference type="Gene3D" id="3.40.50.2300">
    <property type="match status" value="1"/>
</dbReference>
<keyword evidence="5" id="KW-0418">Kinase</keyword>
<dbReference type="SUPFAM" id="SSF56112">
    <property type="entry name" value="Protein kinase-like (PK-like)"/>
    <property type="match status" value="1"/>
</dbReference>
<dbReference type="InterPro" id="IPR000719">
    <property type="entry name" value="Prot_kinase_dom"/>
</dbReference>
<comment type="catalytic activity">
    <reaction evidence="8">
        <text>L-seryl-[protein] + ATP = O-phospho-L-seryl-[protein] + ADP + H(+)</text>
        <dbReference type="Rhea" id="RHEA:17989"/>
        <dbReference type="Rhea" id="RHEA-COMP:9863"/>
        <dbReference type="Rhea" id="RHEA-COMP:11604"/>
        <dbReference type="ChEBI" id="CHEBI:15378"/>
        <dbReference type="ChEBI" id="CHEBI:29999"/>
        <dbReference type="ChEBI" id="CHEBI:30616"/>
        <dbReference type="ChEBI" id="CHEBI:83421"/>
        <dbReference type="ChEBI" id="CHEBI:456216"/>
        <dbReference type="EC" id="2.7.11.1"/>
    </reaction>
</comment>
<dbReference type="SMART" id="SM00448">
    <property type="entry name" value="REC"/>
    <property type="match status" value="1"/>
</dbReference>